<proteinExistence type="predicted"/>
<evidence type="ECO:0000256" key="4">
    <source>
        <dbReference type="ARBA" id="ARBA00022989"/>
    </source>
</evidence>
<keyword evidence="2" id="KW-1003">Cell membrane</keyword>
<evidence type="ECO:0000256" key="3">
    <source>
        <dbReference type="ARBA" id="ARBA00022692"/>
    </source>
</evidence>
<feature type="transmembrane region" description="Helical" evidence="8">
    <location>
        <begin position="992"/>
        <end position="1013"/>
    </location>
</feature>
<keyword evidence="6" id="KW-0675">Receptor</keyword>
<evidence type="ECO:0000313" key="9">
    <source>
        <dbReference type="EMBL" id="KAG5672996.1"/>
    </source>
</evidence>
<keyword evidence="10" id="KW-1185">Reference proteome</keyword>
<comment type="subcellular location">
    <subcellularLocation>
        <location evidence="1">Cell membrane</location>
        <topology evidence="1">Multi-pass membrane protein</topology>
    </subcellularLocation>
</comment>
<sequence>MIKSIRSINLMAYLLFSENKCQIFIPKLINYMYIDSQICDYELENFEHFSNFYGCMVNFVLLCGPEFYTNIMRTNIEALQEYNLIEWNQNDTISKTQGLTSELIRLMEEKFNFTIHYSITKQRNYEMKIFYSSKNFAPNENNAIYFGLNVLQPMPRVLLVITFGLTFLTIFVLHRCPKWIRITFFGTGIKKPGYNALGIFFGISQLRLPHKNFCRIILILFIWFCLIFRTCYQSKMFEFLTSDMQRPLPQTIDDLRTMNYTIIITQYFEERYINDEIINRRKPPKIEILTDNEYIFLYKDAIQGKVKEKYAFLICDAKHKANAKYNDSLAILKTEKTSRTRIFGTTMPLISSLWLAGWLAGWLVRDEISKTTIARDSPDQLIPTGIVNHLLDYGMWYLNRPRDPEIIDPRNILSMNDLEFGYFYIENNIHFDLIIYGKTTKHIDDVVNLVTKNISEIIPIKVIHIENILKYRHEFNQSAIVFTKHSDIWEHLQIKSSNFIAGQPMLKNLVPKKFKFLIYIENYKEININRGNTLKSNKLNILNLSDLRFFTFLMIKNFFTVELRANNIFSKIKCQEFRLERINYMYIDSRQWDQTLENYDHFVNFHGCMIPFAIPMGTDFYTSIMRIKIVFLEKYNLIEWNQNETINKAQGLTRELLNLMAAKLNFTIHYTILGKNQIFFNLKNFNPSVNNAISLSIRTQLPMENDHMLVHYSTVVKSTEYYYLVTSNDLYNNYEKLLFPFDLTTWVLLVITFGLTFLTIFVLHRCPKWIRITFFGTGIKKPGYNALGIFFGISQLRLPHENFCRVILILFIWFCLIFRTCYQSKMFEFLTSDMRRPLPQTIDDLRIMNYTIVLLKYSDFTYINDEIINGRESPKILKLIIEDFNNLYIDSVRGHIKEKFAFFLNNDIHSMYNTRVEDSLALMKNEKITKPTAYKALSNNIFLLHLNYFLDQLIPTGIVNHLLDYGMWYLNRPRDPEIIDPRKILSMNDLEFGFVIWLMACFLSFLAFLYEIISLNFKRKFKMLIGLIDFLRVLRVRMADYHDKW</sequence>
<keyword evidence="3 8" id="KW-0812">Transmembrane</keyword>
<accession>A0A9J6BSZ5</accession>
<evidence type="ECO:0000256" key="6">
    <source>
        <dbReference type="ARBA" id="ARBA00023170"/>
    </source>
</evidence>
<keyword evidence="7" id="KW-0325">Glycoprotein</keyword>
<gene>
    <name evidence="9" type="ORF">PVAND_003077</name>
</gene>
<feature type="transmembrane region" description="Helical" evidence="8">
    <location>
        <begin position="213"/>
        <end position="232"/>
    </location>
</feature>
<dbReference type="EMBL" id="JADBJN010000003">
    <property type="protein sequence ID" value="KAG5672996.1"/>
    <property type="molecule type" value="Genomic_DNA"/>
</dbReference>
<organism evidence="9 10">
    <name type="scientific">Polypedilum vanderplanki</name>
    <name type="common">Sleeping chironomid midge</name>
    <dbReference type="NCBI Taxonomy" id="319348"/>
    <lineage>
        <taxon>Eukaryota</taxon>
        <taxon>Metazoa</taxon>
        <taxon>Ecdysozoa</taxon>
        <taxon>Arthropoda</taxon>
        <taxon>Hexapoda</taxon>
        <taxon>Insecta</taxon>
        <taxon>Pterygota</taxon>
        <taxon>Neoptera</taxon>
        <taxon>Endopterygota</taxon>
        <taxon>Diptera</taxon>
        <taxon>Nematocera</taxon>
        <taxon>Chironomoidea</taxon>
        <taxon>Chironomidae</taxon>
        <taxon>Chironominae</taxon>
        <taxon>Polypedilum</taxon>
        <taxon>Polypedilum</taxon>
    </lineage>
</organism>
<feature type="transmembrane region" description="Helical" evidence="8">
    <location>
        <begin position="157"/>
        <end position="174"/>
    </location>
</feature>
<feature type="transmembrane region" description="Helical" evidence="8">
    <location>
        <begin position="743"/>
        <end position="763"/>
    </location>
</feature>
<dbReference type="OrthoDB" id="6614738at2759"/>
<evidence type="ECO:0008006" key="11">
    <source>
        <dbReference type="Google" id="ProtNLM"/>
    </source>
</evidence>
<dbReference type="PANTHER" id="PTHR42643">
    <property type="entry name" value="IONOTROPIC RECEPTOR 20A-RELATED"/>
    <property type="match status" value="1"/>
</dbReference>
<feature type="transmembrane region" description="Helical" evidence="8">
    <location>
        <begin position="342"/>
        <end position="364"/>
    </location>
</feature>
<feature type="transmembrane region" description="Helical" evidence="8">
    <location>
        <begin position="806"/>
        <end position="822"/>
    </location>
</feature>
<dbReference type="InterPro" id="IPR052192">
    <property type="entry name" value="Insect_Ionotropic_Sensory_Rcpt"/>
</dbReference>
<protein>
    <recommendedName>
        <fullName evidence="11">Ionotropic receptor</fullName>
    </recommendedName>
</protein>
<evidence type="ECO:0000313" key="10">
    <source>
        <dbReference type="Proteomes" id="UP001107558"/>
    </source>
</evidence>
<evidence type="ECO:0000256" key="2">
    <source>
        <dbReference type="ARBA" id="ARBA00022475"/>
    </source>
</evidence>
<evidence type="ECO:0000256" key="5">
    <source>
        <dbReference type="ARBA" id="ARBA00023136"/>
    </source>
</evidence>
<keyword evidence="5 8" id="KW-0472">Membrane</keyword>
<evidence type="ECO:0000256" key="7">
    <source>
        <dbReference type="ARBA" id="ARBA00023180"/>
    </source>
</evidence>
<feature type="transmembrane region" description="Helical" evidence="8">
    <location>
        <begin position="932"/>
        <end position="950"/>
    </location>
</feature>
<dbReference type="GO" id="GO:0005886">
    <property type="term" value="C:plasma membrane"/>
    <property type="evidence" value="ECO:0007669"/>
    <property type="project" value="UniProtKB-SubCell"/>
</dbReference>
<evidence type="ECO:0000256" key="1">
    <source>
        <dbReference type="ARBA" id="ARBA00004651"/>
    </source>
</evidence>
<reference evidence="9" key="1">
    <citation type="submission" date="2021-03" db="EMBL/GenBank/DDBJ databases">
        <title>Chromosome level genome of the anhydrobiotic midge Polypedilum vanderplanki.</title>
        <authorList>
            <person name="Yoshida Y."/>
            <person name="Kikawada T."/>
            <person name="Gusev O."/>
        </authorList>
    </citation>
    <scope>NUCLEOTIDE SEQUENCE</scope>
    <source>
        <strain evidence="9">NIAS01</strain>
        <tissue evidence="9">Whole body or cell culture</tissue>
    </source>
</reference>
<dbReference type="AlphaFoldDB" id="A0A9J6BSZ5"/>
<keyword evidence="4 8" id="KW-1133">Transmembrane helix</keyword>
<dbReference type="Proteomes" id="UP001107558">
    <property type="component" value="Chromosome 3"/>
</dbReference>
<evidence type="ECO:0000256" key="8">
    <source>
        <dbReference type="SAM" id="Phobius"/>
    </source>
</evidence>
<dbReference type="PANTHER" id="PTHR42643:SF30">
    <property type="entry name" value="IONOTROPIC RECEPTOR 40A-RELATED"/>
    <property type="match status" value="1"/>
</dbReference>
<comment type="caution">
    <text evidence="9">The sequence shown here is derived from an EMBL/GenBank/DDBJ whole genome shotgun (WGS) entry which is preliminary data.</text>
</comment>
<name>A0A9J6BSZ5_POLVA</name>
<dbReference type="Gene3D" id="1.10.287.70">
    <property type="match status" value="2"/>
</dbReference>